<organism evidence="1 2">
    <name type="scientific">Cinchona calisaya</name>
    <dbReference type="NCBI Taxonomy" id="153742"/>
    <lineage>
        <taxon>Eukaryota</taxon>
        <taxon>Viridiplantae</taxon>
        <taxon>Streptophyta</taxon>
        <taxon>Embryophyta</taxon>
        <taxon>Tracheophyta</taxon>
        <taxon>Spermatophyta</taxon>
        <taxon>Magnoliopsida</taxon>
        <taxon>eudicotyledons</taxon>
        <taxon>Gunneridae</taxon>
        <taxon>Pentapetalae</taxon>
        <taxon>asterids</taxon>
        <taxon>lamiids</taxon>
        <taxon>Gentianales</taxon>
        <taxon>Rubiaceae</taxon>
        <taxon>Cinchonoideae</taxon>
        <taxon>Cinchoneae</taxon>
        <taxon>Cinchona</taxon>
    </lineage>
</organism>
<dbReference type="EMBL" id="JBJUIK010000015">
    <property type="protein sequence ID" value="KAL3501452.1"/>
    <property type="molecule type" value="Genomic_DNA"/>
</dbReference>
<gene>
    <name evidence="1" type="ORF">ACH5RR_035901</name>
</gene>
<keyword evidence="2" id="KW-1185">Reference proteome</keyword>
<dbReference type="AlphaFoldDB" id="A0ABD2Y6D1"/>
<comment type="caution">
    <text evidence="1">The sequence shown here is derived from an EMBL/GenBank/DDBJ whole genome shotgun (WGS) entry which is preliminary data.</text>
</comment>
<evidence type="ECO:0000313" key="1">
    <source>
        <dbReference type="EMBL" id="KAL3501452.1"/>
    </source>
</evidence>
<proteinExistence type="predicted"/>
<name>A0ABD2Y6D1_9GENT</name>
<evidence type="ECO:0000313" key="2">
    <source>
        <dbReference type="Proteomes" id="UP001630127"/>
    </source>
</evidence>
<accession>A0ABD2Y6D1</accession>
<protein>
    <submittedName>
        <fullName evidence="1">Uncharacterized protein</fullName>
    </submittedName>
</protein>
<sequence>MAKIGFPGFSGVSFHAITVPSMQGLDVDHVNLSVFSWANCAKYSSSSNTANTWADVVKNQGCVHEDMGLTYEPPIVDQHISVVKIDHED</sequence>
<dbReference type="Proteomes" id="UP001630127">
    <property type="component" value="Unassembled WGS sequence"/>
</dbReference>
<reference evidence="1 2" key="1">
    <citation type="submission" date="2024-11" db="EMBL/GenBank/DDBJ databases">
        <title>A near-complete genome assembly of Cinchona calisaya.</title>
        <authorList>
            <person name="Lian D.C."/>
            <person name="Zhao X.W."/>
            <person name="Wei L."/>
        </authorList>
    </citation>
    <scope>NUCLEOTIDE SEQUENCE [LARGE SCALE GENOMIC DNA]</scope>
    <source>
        <tissue evidence="1">Nenye</tissue>
    </source>
</reference>